<keyword evidence="7" id="KW-1185">Reference proteome</keyword>
<evidence type="ECO:0000256" key="3">
    <source>
        <dbReference type="ARBA" id="ARBA00023163"/>
    </source>
</evidence>
<dbReference type="Pfam" id="PF00440">
    <property type="entry name" value="TetR_N"/>
    <property type="match status" value="1"/>
</dbReference>
<dbReference type="Gene3D" id="1.10.357.10">
    <property type="entry name" value="Tetracycline Repressor, domain 2"/>
    <property type="match status" value="1"/>
</dbReference>
<comment type="caution">
    <text evidence="6">The sequence shown here is derived from an EMBL/GenBank/DDBJ whole genome shotgun (WGS) entry which is preliminary data.</text>
</comment>
<evidence type="ECO:0000256" key="2">
    <source>
        <dbReference type="ARBA" id="ARBA00023125"/>
    </source>
</evidence>
<dbReference type="EMBL" id="JBHTJA010000123">
    <property type="protein sequence ID" value="MFD0905245.1"/>
    <property type="molecule type" value="Genomic_DNA"/>
</dbReference>
<keyword evidence="2 4" id="KW-0238">DNA-binding</keyword>
<dbReference type="RefSeq" id="WP_378305948.1">
    <property type="nucleotide sequence ID" value="NZ_JBHTJA010000123.1"/>
</dbReference>
<dbReference type="InterPro" id="IPR036271">
    <property type="entry name" value="Tet_transcr_reg_TetR-rel_C_sf"/>
</dbReference>
<dbReference type="SUPFAM" id="SSF48498">
    <property type="entry name" value="Tetracyclin repressor-like, C-terminal domain"/>
    <property type="match status" value="1"/>
</dbReference>
<evidence type="ECO:0000313" key="7">
    <source>
        <dbReference type="Proteomes" id="UP001596972"/>
    </source>
</evidence>
<dbReference type="PRINTS" id="PR00455">
    <property type="entry name" value="HTHTETR"/>
</dbReference>
<accession>A0ABW3EZF9</accession>
<sequence>MPTRARERLVETAGELFYAEGVRAVGVERLLAVSGVGRASFYRHFAGKDELVVAVLRAQGEEWRAWLRTAVEDRGGGPLAIFDALAERLAADDFRGCAAINAMVETADPGAAAHRVAAEHKRDVAAYVAGLLRAAGHPDPAALAEQFMILIDGAIVTALRERGPAPAVRAGRIAARLLGE</sequence>
<keyword evidence="1" id="KW-0805">Transcription regulation</keyword>
<evidence type="ECO:0000313" key="6">
    <source>
        <dbReference type="EMBL" id="MFD0905245.1"/>
    </source>
</evidence>
<organism evidence="6 7">
    <name type="scientific">Actinomadura sediminis</name>
    <dbReference type="NCBI Taxonomy" id="1038904"/>
    <lineage>
        <taxon>Bacteria</taxon>
        <taxon>Bacillati</taxon>
        <taxon>Actinomycetota</taxon>
        <taxon>Actinomycetes</taxon>
        <taxon>Streptosporangiales</taxon>
        <taxon>Thermomonosporaceae</taxon>
        <taxon>Actinomadura</taxon>
    </lineage>
</organism>
<keyword evidence="3" id="KW-0804">Transcription</keyword>
<proteinExistence type="predicted"/>
<gene>
    <name evidence="6" type="ORF">ACFQ11_33065</name>
</gene>
<name>A0ABW3EZF9_9ACTN</name>
<dbReference type="PANTHER" id="PTHR47506">
    <property type="entry name" value="TRANSCRIPTIONAL REGULATORY PROTEIN"/>
    <property type="match status" value="1"/>
</dbReference>
<dbReference type="PANTHER" id="PTHR47506:SF1">
    <property type="entry name" value="HTH-TYPE TRANSCRIPTIONAL REGULATOR YJDC"/>
    <property type="match status" value="1"/>
</dbReference>
<dbReference type="Proteomes" id="UP001596972">
    <property type="component" value="Unassembled WGS sequence"/>
</dbReference>
<dbReference type="InterPro" id="IPR054156">
    <property type="entry name" value="YxaF_TetR_C"/>
</dbReference>
<feature type="domain" description="HTH tetR-type" evidence="5">
    <location>
        <begin position="3"/>
        <end position="63"/>
    </location>
</feature>
<protein>
    <submittedName>
        <fullName evidence="6">TetR/AcrR family transcriptional regulator</fullName>
    </submittedName>
</protein>
<evidence type="ECO:0000259" key="5">
    <source>
        <dbReference type="PROSITE" id="PS50977"/>
    </source>
</evidence>
<dbReference type="SUPFAM" id="SSF46689">
    <property type="entry name" value="Homeodomain-like"/>
    <property type="match status" value="1"/>
</dbReference>
<dbReference type="PROSITE" id="PS50977">
    <property type="entry name" value="HTH_TETR_2"/>
    <property type="match status" value="1"/>
</dbReference>
<dbReference type="Pfam" id="PF21993">
    <property type="entry name" value="TetR_C_13_2"/>
    <property type="match status" value="1"/>
</dbReference>
<evidence type="ECO:0000256" key="4">
    <source>
        <dbReference type="PROSITE-ProRule" id="PRU00335"/>
    </source>
</evidence>
<evidence type="ECO:0000256" key="1">
    <source>
        <dbReference type="ARBA" id="ARBA00023015"/>
    </source>
</evidence>
<dbReference type="InterPro" id="IPR009057">
    <property type="entry name" value="Homeodomain-like_sf"/>
</dbReference>
<reference evidence="7" key="1">
    <citation type="journal article" date="2019" name="Int. J. Syst. Evol. Microbiol.">
        <title>The Global Catalogue of Microorganisms (GCM) 10K type strain sequencing project: providing services to taxonomists for standard genome sequencing and annotation.</title>
        <authorList>
            <consortium name="The Broad Institute Genomics Platform"/>
            <consortium name="The Broad Institute Genome Sequencing Center for Infectious Disease"/>
            <person name="Wu L."/>
            <person name="Ma J."/>
        </authorList>
    </citation>
    <scope>NUCLEOTIDE SEQUENCE [LARGE SCALE GENOMIC DNA]</scope>
    <source>
        <strain evidence="7">JCM 31202</strain>
    </source>
</reference>
<feature type="DNA-binding region" description="H-T-H motif" evidence="4">
    <location>
        <begin position="26"/>
        <end position="45"/>
    </location>
</feature>
<dbReference type="InterPro" id="IPR001647">
    <property type="entry name" value="HTH_TetR"/>
</dbReference>